<dbReference type="EMBL" id="BARS01026216">
    <property type="protein sequence ID" value="GAG12749.1"/>
    <property type="molecule type" value="Genomic_DNA"/>
</dbReference>
<proteinExistence type="predicted"/>
<feature type="non-terminal residue" evidence="1">
    <location>
        <position position="266"/>
    </location>
</feature>
<evidence type="ECO:0000313" key="1">
    <source>
        <dbReference type="EMBL" id="GAG12749.1"/>
    </source>
</evidence>
<protein>
    <submittedName>
        <fullName evidence="1">Uncharacterized protein</fullName>
    </submittedName>
</protein>
<organism evidence="1">
    <name type="scientific">marine sediment metagenome</name>
    <dbReference type="NCBI Taxonomy" id="412755"/>
    <lineage>
        <taxon>unclassified sequences</taxon>
        <taxon>metagenomes</taxon>
        <taxon>ecological metagenomes</taxon>
    </lineage>
</organism>
<dbReference type="AlphaFoldDB" id="X0V3M7"/>
<gene>
    <name evidence="1" type="ORF">S01H1_41337</name>
</gene>
<sequence length="266" mass="30281">ILADLESKRFQASGLTMPAGFQETDDYYSDDGAHIITAEIPFLAPKGYYISDMEFHDGHIEVIFISEDNKTFDADWRDLPRDSKGRWMSKEQPSLSPKVSTYSRSMITLRDLTEQLQESLGLTDFNSAYFTVQQMLDAFPGGDSDEARRALRNTIEDTRMVLEYDEAIDYPTHIQIMADIYRESGDVPPEQYEEAVFNRIAFEDEFASDDVSCDYCEASETNLTEIREDVADGPKLVICDHCLDIAQYGSESFNAERRVKPNLPVP</sequence>
<name>X0V3M7_9ZZZZ</name>
<reference evidence="1" key="1">
    <citation type="journal article" date="2014" name="Front. Microbiol.">
        <title>High frequency of phylogenetically diverse reductive dehalogenase-homologous genes in deep subseafloor sedimentary metagenomes.</title>
        <authorList>
            <person name="Kawai M."/>
            <person name="Futagami T."/>
            <person name="Toyoda A."/>
            <person name="Takaki Y."/>
            <person name="Nishi S."/>
            <person name="Hori S."/>
            <person name="Arai W."/>
            <person name="Tsubouchi T."/>
            <person name="Morono Y."/>
            <person name="Uchiyama I."/>
            <person name="Ito T."/>
            <person name="Fujiyama A."/>
            <person name="Inagaki F."/>
            <person name="Takami H."/>
        </authorList>
    </citation>
    <scope>NUCLEOTIDE SEQUENCE</scope>
    <source>
        <strain evidence="1">Expedition CK06-06</strain>
    </source>
</reference>
<accession>X0V3M7</accession>
<feature type="non-terminal residue" evidence="1">
    <location>
        <position position="1"/>
    </location>
</feature>
<comment type="caution">
    <text evidence="1">The sequence shown here is derived from an EMBL/GenBank/DDBJ whole genome shotgun (WGS) entry which is preliminary data.</text>
</comment>